<dbReference type="STRING" id="55207.KP22_03725"/>
<reference evidence="6 7" key="1">
    <citation type="submission" date="2014-08" db="EMBL/GenBank/DDBJ databases">
        <title>Genome sequences of NCPPB Pectobacterium isolates.</title>
        <authorList>
            <person name="Glover R.H."/>
            <person name="Sapp M."/>
            <person name="Elphinstone J."/>
        </authorList>
    </citation>
    <scope>NUCLEOTIDE SEQUENCE [LARGE SCALE GENOMIC DNA]</scope>
    <source>
        <strain evidence="5 6">NCPPB 2793</strain>
        <strain evidence="4 7">NCPPB 2795</strain>
    </source>
</reference>
<dbReference type="InterPro" id="IPR010854">
    <property type="entry name" value="YdgH/BhsA/McbA-like_dom"/>
</dbReference>
<dbReference type="EMBL" id="JQHL01000001">
    <property type="protein sequence ID" value="KFX22424.1"/>
    <property type="molecule type" value="Genomic_DNA"/>
</dbReference>
<keyword evidence="1 2" id="KW-0732">Signal</keyword>
<proteinExistence type="predicted"/>
<dbReference type="eggNOG" id="ENOG5032ZBU">
    <property type="taxonomic scope" value="Bacteria"/>
</dbReference>
<evidence type="ECO:0000256" key="2">
    <source>
        <dbReference type="SAM" id="SignalP"/>
    </source>
</evidence>
<dbReference type="Gene3D" id="3.30.1660.10">
    <property type="entry name" value="Flavin-binding protein dodecin"/>
    <property type="match status" value="1"/>
</dbReference>
<dbReference type="OrthoDB" id="6428780at2"/>
<evidence type="ECO:0000259" key="3">
    <source>
        <dbReference type="Pfam" id="PF07338"/>
    </source>
</evidence>
<accession>A0A093RWJ7</accession>
<gene>
    <name evidence="5" type="ORF">JV35_04440</name>
    <name evidence="4" type="ORF">KP22_03725</name>
</gene>
<feature type="chain" id="PRO_5001887831" evidence="2">
    <location>
        <begin position="23"/>
        <end position="75"/>
    </location>
</feature>
<organism evidence="4 7">
    <name type="scientific">Pectobacterium betavasculorum</name>
    <dbReference type="NCBI Taxonomy" id="55207"/>
    <lineage>
        <taxon>Bacteria</taxon>
        <taxon>Pseudomonadati</taxon>
        <taxon>Pseudomonadota</taxon>
        <taxon>Gammaproteobacteria</taxon>
        <taxon>Enterobacterales</taxon>
        <taxon>Pectobacteriaceae</taxon>
        <taxon>Pectobacterium</taxon>
    </lineage>
</organism>
<sequence>MKIIKNFIAVITLSSLSFGAFAAQEIATLSVSGAKTLDAFEAQVAQKAKKAGASSYRIVSATGHDRLHGTAILYK</sequence>
<dbReference type="AlphaFoldDB" id="A0A093RWJ7"/>
<dbReference type="Proteomes" id="UP000032869">
    <property type="component" value="Unassembled WGS sequence"/>
</dbReference>
<name>A0A093RWJ7_9GAMM</name>
<dbReference type="InterPro" id="IPR036275">
    <property type="entry name" value="YdgH-like_sf"/>
</dbReference>
<comment type="caution">
    <text evidence="4">The sequence shown here is derived from an EMBL/GenBank/DDBJ whole genome shotgun (WGS) entry which is preliminary data.</text>
</comment>
<dbReference type="Proteomes" id="UP000032874">
    <property type="component" value="Unassembled WGS sequence"/>
</dbReference>
<evidence type="ECO:0000313" key="5">
    <source>
        <dbReference type="EMBL" id="KFX22424.1"/>
    </source>
</evidence>
<dbReference type="InterPro" id="IPR025543">
    <property type="entry name" value="Dodecin-like"/>
</dbReference>
<evidence type="ECO:0000313" key="4">
    <source>
        <dbReference type="EMBL" id="KFX07210.1"/>
    </source>
</evidence>
<evidence type="ECO:0000256" key="1">
    <source>
        <dbReference type="ARBA" id="ARBA00022729"/>
    </source>
</evidence>
<evidence type="ECO:0000313" key="6">
    <source>
        <dbReference type="Proteomes" id="UP000032869"/>
    </source>
</evidence>
<dbReference type="EMBL" id="JQHM01000001">
    <property type="protein sequence ID" value="KFX07210.1"/>
    <property type="molecule type" value="Genomic_DNA"/>
</dbReference>
<feature type="signal peptide" evidence="2">
    <location>
        <begin position="1"/>
        <end position="22"/>
    </location>
</feature>
<dbReference type="SUPFAM" id="SSF159871">
    <property type="entry name" value="YdgH-like"/>
    <property type="match status" value="1"/>
</dbReference>
<protein>
    <submittedName>
        <fullName evidence="4">Multiple stress resistance protein BhsA</fullName>
    </submittedName>
</protein>
<evidence type="ECO:0000313" key="7">
    <source>
        <dbReference type="Proteomes" id="UP000032874"/>
    </source>
</evidence>
<dbReference type="Pfam" id="PF07338">
    <property type="entry name" value="YdgH_BhsA-like"/>
    <property type="match status" value="1"/>
</dbReference>
<dbReference type="RefSeq" id="WP_039300413.1">
    <property type="nucleotide sequence ID" value="NZ_JAODTE010000001.1"/>
</dbReference>
<feature type="domain" description="YdgH/BhsA/McbA-like" evidence="3">
    <location>
        <begin position="24"/>
        <end position="75"/>
    </location>
</feature>
<keyword evidence="6" id="KW-1185">Reference proteome</keyword>